<keyword evidence="2" id="KW-0732">Signal</keyword>
<comment type="caution">
    <text evidence="3">The sequence shown here is derived from an EMBL/GenBank/DDBJ whole genome shotgun (WGS) entry which is preliminary data.</text>
</comment>
<evidence type="ECO:0000313" key="4">
    <source>
        <dbReference type="Proteomes" id="UP000295680"/>
    </source>
</evidence>
<reference evidence="3 4" key="1">
    <citation type="submission" date="2019-03" db="EMBL/GenBank/DDBJ databases">
        <title>Genomic Encyclopedia of Type Strains, Phase IV (KMG-IV): sequencing the most valuable type-strain genomes for metagenomic binning, comparative biology and taxonomic classification.</title>
        <authorList>
            <person name="Goeker M."/>
        </authorList>
    </citation>
    <scope>NUCLEOTIDE SEQUENCE [LARGE SCALE GENOMIC DNA]</scope>
    <source>
        <strain evidence="3 4">DSM 45934</strain>
    </source>
</reference>
<sequence length="84" mass="8255">MRIRSVLAGVLVGAGVLLLGAPAVLADQQPKAPSTEAPTVAKAPPKASPTPATTKPTTPPKPVAVIVKPKGAPETGGGGTQSER</sequence>
<gene>
    <name evidence="3" type="ORF">EV192_1011369</name>
</gene>
<dbReference type="RefSeq" id="WP_132112057.1">
    <property type="nucleotide sequence ID" value="NZ_SLWS01000001.1"/>
</dbReference>
<feature type="compositionally biased region" description="Gly residues" evidence="1">
    <location>
        <begin position="74"/>
        <end position="84"/>
    </location>
</feature>
<dbReference type="EMBL" id="SLWS01000001">
    <property type="protein sequence ID" value="TCO65577.1"/>
    <property type="molecule type" value="Genomic_DNA"/>
</dbReference>
<feature type="compositionally biased region" description="Low complexity" evidence="1">
    <location>
        <begin position="37"/>
        <end position="56"/>
    </location>
</feature>
<feature type="chain" id="PRO_5020431661" evidence="2">
    <location>
        <begin position="27"/>
        <end position="84"/>
    </location>
</feature>
<dbReference type="Proteomes" id="UP000295680">
    <property type="component" value="Unassembled WGS sequence"/>
</dbReference>
<protein>
    <submittedName>
        <fullName evidence="3">Uncharacterized protein</fullName>
    </submittedName>
</protein>
<dbReference type="AlphaFoldDB" id="A0A4R2K1J3"/>
<evidence type="ECO:0000256" key="1">
    <source>
        <dbReference type="SAM" id="MobiDB-lite"/>
    </source>
</evidence>
<evidence type="ECO:0000313" key="3">
    <source>
        <dbReference type="EMBL" id="TCO65577.1"/>
    </source>
</evidence>
<keyword evidence="4" id="KW-1185">Reference proteome</keyword>
<organism evidence="3 4">
    <name type="scientific">Actinocrispum wychmicini</name>
    <dbReference type="NCBI Taxonomy" id="1213861"/>
    <lineage>
        <taxon>Bacteria</taxon>
        <taxon>Bacillati</taxon>
        <taxon>Actinomycetota</taxon>
        <taxon>Actinomycetes</taxon>
        <taxon>Pseudonocardiales</taxon>
        <taxon>Pseudonocardiaceae</taxon>
        <taxon>Actinocrispum</taxon>
    </lineage>
</organism>
<feature type="region of interest" description="Disordered" evidence="1">
    <location>
        <begin position="29"/>
        <end position="84"/>
    </location>
</feature>
<evidence type="ECO:0000256" key="2">
    <source>
        <dbReference type="SAM" id="SignalP"/>
    </source>
</evidence>
<name>A0A4R2K1J3_9PSEU</name>
<feature type="signal peptide" evidence="2">
    <location>
        <begin position="1"/>
        <end position="26"/>
    </location>
</feature>
<accession>A0A4R2K1J3</accession>
<proteinExistence type="predicted"/>
<feature type="compositionally biased region" description="Low complexity" evidence="1">
    <location>
        <begin position="63"/>
        <end position="73"/>
    </location>
</feature>